<dbReference type="Pfam" id="PF01593">
    <property type="entry name" value="Amino_oxidase"/>
    <property type="match status" value="1"/>
</dbReference>
<dbReference type="STRING" id="1036612.A0A1L9SZR4"/>
<dbReference type="VEuPathDB" id="FungiDB:ASPSYDRAFT_706558"/>
<dbReference type="PANTHER" id="PTHR15944:SF0">
    <property type="entry name" value="PRENYLCYSTEINE LYASE DOMAIN-CONTAINING PROTEIN"/>
    <property type="match status" value="1"/>
</dbReference>
<dbReference type="SUPFAM" id="SSF51905">
    <property type="entry name" value="FAD/NAD(P)-binding domain"/>
    <property type="match status" value="1"/>
</dbReference>
<dbReference type="OrthoDB" id="437369at2759"/>
<dbReference type="RefSeq" id="XP_040696367.1">
    <property type="nucleotide sequence ID" value="XM_040850522.1"/>
</dbReference>
<dbReference type="Gene3D" id="3.50.50.60">
    <property type="entry name" value="FAD/NAD(P)-binding domain"/>
    <property type="match status" value="1"/>
</dbReference>
<protein>
    <recommendedName>
        <fullName evidence="1">Amine oxidase domain-containing protein</fullName>
    </recommendedName>
</protein>
<name>A0A1L9SZR4_9EURO</name>
<dbReference type="PANTHER" id="PTHR15944">
    <property type="entry name" value="FARNESYLCYSTEINE LYASE"/>
    <property type="match status" value="1"/>
</dbReference>
<dbReference type="InterPro" id="IPR036188">
    <property type="entry name" value="FAD/NAD-bd_sf"/>
</dbReference>
<dbReference type="InterPro" id="IPR017046">
    <property type="entry name" value="Prenylcysteine_Oxase1"/>
</dbReference>
<dbReference type="EMBL" id="KV878601">
    <property type="protein sequence ID" value="OJJ52561.1"/>
    <property type="molecule type" value="Genomic_DNA"/>
</dbReference>
<dbReference type="Proteomes" id="UP000184356">
    <property type="component" value="Unassembled WGS sequence"/>
</dbReference>
<dbReference type="GO" id="GO:0030327">
    <property type="term" value="P:prenylated protein catabolic process"/>
    <property type="evidence" value="ECO:0007669"/>
    <property type="project" value="TreeGrafter"/>
</dbReference>
<dbReference type="AlphaFoldDB" id="A0A1L9SZR4"/>
<reference evidence="3" key="1">
    <citation type="journal article" date="2017" name="Genome Biol.">
        <title>Comparative genomics reveals high biological diversity and specific adaptations in the industrially and medically important fungal genus Aspergillus.</title>
        <authorList>
            <person name="de Vries R.P."/>
            <person name="Riley R."/>
            <person name="Wiebenga A."/>
            <person name="Aguilar-Osorio G."/>
            <person name="Amillis S."/>
            <person name="Uchima C.A."/>
            <person name="Anderluh G."/>
            <person name="Asadollahi M."/>
            <person name="Askin M."/>
            <person name="Barry K."/>
            <person name="Battaglia E."/>
            <person name="Bayram O."/>
            <person name="Benocci T."/>
            <person name="Braus-Stromeyer S.A."/>
            <person name="Caldana C."/>
            <person name="Canovas D."/>
            <person name="Cerqueira G.C."/>
            <person name="Chen F."/>
            <person name="Chen W."/>
            <person name="Choi C."/>
            <person name="Clum A."/>
            <person name="Dos Santos R.A."/>
            <person name="Damasio A.R."/>
            <person name="Diallinas G."/>
            <person name="Emri T."/>
            <person name="Fekete E."/>
            <person name="Flipphi M."/>
            <person name="Freyberg S."/>
            <person name="Gallo A."/>
            <person name="Gournas C."/>
            <person name="Habgood R."/>
            <person name="Hainaut M."/>
            <person name="Harispe M.L."/>
            <person name="Henrissat B."/>
            <person name="Hilden K.S."/>
            <person name="Hope R."/>
            <person name="Hossain A."/>
            <person name="Karabika E."/>
            <person name="Karaffa L."/>
            <person name="Karanyi Z."/>
            <person name="Krasevec N."/>
            <person name="Kuo A."/>
            <person name="Kusch H."/>
            <person name="LaButti K."/>
            <person name="Lagendijk E.L."/>
            <person name="Lapidus A."/>
            <person name="Levasseur A."/>
            <person name="Lindquist E."/>
            <person name="Lipzen A."/>
            <person name="Logrieco A.F."/>
            <person name="MacCabe A."/>
            <person name="Maekelae M.R."/>
            <person name="Malavazi I."/>
            <person name="Melin P."/>
            <person name="Meyer V."/>
            <person name="Mielnichuk N."/>
            <person name="Miskei M."/>
            <person name="Molnar A.P."/>
            <person name="Mule G."/>
            <person name="Ngan C.Y."/>
            <person name="Orejas M."/>
            <person name="Orosz E."/>
            <person name="Ouedraogo J.P."/>
            <person name="Overkamp K.M."/>
            <person name="Park H.-S."/>
            <person name="Perrone G."/>
            <person name="Piumi F."/>
            <person name="Punt P.J."/>
            <person name="Ram A.F."/>
            <person name="Ramon A."/>
            <person name="Rauscher S."/>
            <person name="Record E."/>
            <person name="Riano-Pachon D.M."/>
            <person name="Robert V."/>
            <person name="Roehrig J."/>
            <person name="Ruller R."/>
            <person name="Salamov A."/>
            <person name="Salih N.S."/>
            <person name="Samson R.A."/>
            <person name="Sandor E."/>
            <person name="Sanguinetti M."/>
            <person name="Schuetze T."/>
            <person name="Sepcic K."/>
            <person name="Shelest E."/>
            <person name="Sherlock G."/>
            <person name="Sophianopoulou V."/>
            <person name="Squina F.M."/>
            <person name="Sun H."/>
            <person name="Susca A."/>
            <person name="Todd R.B."/>
            <person name="Tsang A."/>
            <person name="Unkles S.E."/>
            <person name="van de Wiele N."/>
            <person name="van Rossen-Uffink D."/>
            <person name="Oliveira J.V."/>
            <person name="Vesth T.C."/>
            <person name="Visser J."/>
            <person name="Yu J.-H."/>
            <person name="Zhou M."/>
            <person name="Andersen M.R."/>
            <person name="Archer D.B."/>
            <person name="Baker S.E."/>
            <person name="Benoit I."/>
            <person name="Brakhage A.A."/>
            <person name="Braus G.H."/>
            <person name="Fischer R."/>
            <person name="Frisvad J.C."/>
            <person name="Goldman G.H."/>
            <person name="Houbraken J."/>
            <person name="Oakley B."/>
            <person name="Pocsi I."/>
            <person name="Scazzocchio C."/>
            <person name="Seiboth B."/>
            <person name="vanKuyk P.A."/>
            <person name="Wortman J."/>
            <person name="Dyer P.S."/>
            <person name="Grigoriev I.V."/>
        </authorList>
    </citation>
    <scope>NUCLEOTIDE SEQUENCE [LARGE SCALE GENOMIC DNA]</scope>
    <source>
        <strain evidence="3">CBS 593.65</strain>
    </source>
</reference>
<evidence type="ECO:0000313" key="3">
    <source>
        <dbReference type="Proteomes" id="UP000184356"/>
    </source>
</evidence>
<dbReference type="InterPro" id="IPR002937">
    <property type="entry name" value="Amino_oxidase"/>
</dbReference>
<gene>
    <name evidence="2" type="ORF">ASPSYDRAFT_706558</name>
</gene>
<dbReference type="GeneID" id="63766595"/>
<keyword evidence="3" id="KW-1185">Reference proteome</keyword>
<organism evidence="2 3">
    <name type="scientific">Aspergillus sydowii CBS 593.65</name>
    <dbReference type="NCBI Taxonomy" id="1036612"/>
    <lineage>
        <taxon>Eukaryota</taxon>
        <taxon>Fungi</taxon>
        <taxon>Dikarya</taxon>
        <taxon>Ascomycota</taxon>
        <taxon>Pezizomycotina</taxon>
        <taxon>Eurotiomycetes</taxon>
        <taxon>Eurotiomycetidae</taxon>
        <taxon>Eurotiales</taxon>
        <taxon>Aspergillaceae</taxon>
        <taxon>Aspergillus</taxon>
        <taxon>Aspergillus subgen. Nidulantes</taxon>
    </lineage>
</organism>
<accession>A0A1L9SZR4</accession>
<dbReference type="GO" id="GO:0001735">
    <property type="term" value="F:prenylcysteine oxidase activity"/>
    <property type="evidence" value="ECO:0007669"/>
    <property type="project" value="InterPro"/>
</dbReference>
<feature type="domain" description="Amine oxidase" evidence="1">
    <location>
        <begin position="93"/>
        <end position="406"/>
    </location>
</feature>
<evidence type="ECO:0000259" key="1">
    <source>
        <dbReference type="Pfam" id="PF01593"/>
    </source>
</evidence>
<proteinExistence type="predicted"/>
<evidence type="ECO:0000313" key="2">
    <source>
        <dbReference type="EMBL" id="OJJ52561.1"/>
    </source>
</evidence>
<sequence length="591" mass="66658">MPSHFSLMMKEHRRYKMRGKQQSLNFVGIFCVIFLATRPVLCRALGSTNSNSNNLEYDSNLQGECNLGNPLPESFAGKERKPPAKVAIIGGGIAGLSAVYFLQNDERLGNSTQFTIFEREARLGGRIRTAKVYGTGSEVDTGGHTFDSDDDLISELTRTINVDSRKVKIVYQYEDYRFRIAEAPGALGRASLWDGQNLIINVADEPPLNWRSLRRILRQDGLKPRFWINLGRTLWKAATDEELRTSLDWAVYDNLQTYLEMIVWAAAWARPGPHEVYLRHFADTHRISLKPQNFTMSGNGDLLLQLANHLGRDNSFSLKLESTVTRIERHQDFNVHWTQDSNSGLEGTYSEVFDYVIIAAPSFQSHIEIHPTPSAVPQEAKYQPLHVTHFIARIALDPQTFRLPLKTKVPSMIWNTDKSTEDHKSPAPPFISIVQESSAMCSGCVCSSEPIYRVISKEKFSDSDIASLFSKNGKPREEVTFPDQCCSKLKQFEGYARGEESAWEGKEEEMRRPGCVDNPDIRWIHREYWSNGMPVIQGNVSLGEGVEQMELATNLFYVSGFEGREGASISTSVQNARKASKLLAEGYGRII</sequence>